<keyword evidence="7" id="KW-0449">Lipoprotein</keyword>
<evidence type="ECO:0000259" key="13">
    <source>
        <dbReference type="Pfam" id="PF01529"/>
    </source>
</evidence>
<feature type="region of interest" description="Disordered" evidence="12">
    <location>
        <begin position="1"/>
        <end position="182"/>
    </location>
</feature>
<keyword evidence="5 11" id="KW-0472">Membrane</keyword>
<dbReference type="GeneID" id="28737969"/>
<dbReference type="GO" id="GO:0019706">
    <property type="term" value="F:protein-cysteine S-palmitoyltransferase activity"/>
    <property type="evidence" value="ECO:0007669"/>
    <property type="project" value="UniProtKB-EC"/>
</dbReference>
<organism evidence="14 15">
    <name type="scientific">Cyphellophora attinorum</name>
    <dbReference type="NCBI Taxonomy" id="1664694"/>
    <lineage>
        <taxon>Eukaryota</taxon>
        <taxon>Fungi</taxon>
        <taxon>Dikarya</taxon>
        <taxon>Ascomycota</taxon>
        <taxon>Pezizomycotina</taxon>
        <taxon>Eurotiomycetes</taxon>
        <taxon>Chaetothyriomycetidae</taxon>
        <taxon>Chaetothyriales</taxon>
        <taxon>Cyphellophoraceae</taxon>
        <taxon>Cyphellophora</taxon>
    </lineage>
</organism>
<feature type="compositionally biased region" description="Basic and acidic residues" evidence="12">
    <location>
        <begin position="565"/>
        <end position="575"/>
    </location>
</feature>
<evidence type="ECO:0000313" key="15">
    <source>
        <dbReference type="Proteomes" id="UP000038010"/>
    </source>
</evidence>
<evidence type="ECO:0000256" key="5">
    <source>
        <dbReference type="ARBA" id="ARBA00023136"/>
    </source>
</evidence>
<keyword evidence="15" id="KW-1185">Reference proteome</keyword>
<dbReference type="Proteomes" id="UP000038010">
    <property type="component" value="Unassembled WGS sequence"/>
</dbReference>
<feature type="region of interest" description="Disordered" evidence="12">
    <location>
        <begin position="528"/>
        <end position="575"/>
    </location>
</feature>
<reference evidence="14 15" key="1">
    <citation type="submission" date="2015-06" db="EMBL/GenBank/DDBJ databases">
        <title>Draft genome of the ant-associated black yeast Phialophora attae CBS 131958.</title>
        <authorList>
            <person name="Moreno L.F."/>
            <person name="Stielow B.J."/>
            <person name="de Hoog S."/>
            <person name="Vicente V.A."/>
            <person name="Weiss V.A."/>
            <person name="de Vries M."/>
            <person name="Cruz L.M."/>
            <person name="Souza E.M."/>
        </authorList>
    </citation>
    <scope>NUCLEOTIDE SEQUENCE [LARGE SCALE GENOMIC DNA]</scope>
    <source>
        <strain evidence="14 15">CBS 131958</strain>
    </source>
</reference>
<feature type="transmembrane region" description="Helical" evidence="11">
    <location>
        <begin position="315"/>
        <end position="337"/>
    </location>
</feature>
<dbReference type="GO" id="GO:0005794">
    <property type="term" value="C:Golgi apparatus"/>
    <property type="evidence" value="ECO:0007669"/>
    <property type="project" value="TreeGrafter"/>
</dbReference>
<dbReference type="STRING" id="1664694.A0A0N1P0E6"/>
<evidence type="ECO:0000313" key="14">
    <source>
        <dbReference type="EMBL" id="KPI38894.1"/>
    </source>
</evidence>
<dbReference type="InterPro" id="IPR001594">
    <property type="entry name" value="Palmitoyltrfase_DHHC"/>
</dbReference>
<comment type="domain">
    <text evidence="11">The DHHC domain is required for palmitoyltransferase activity.</text>
</comment>
<dbReference type="OrthoDB" id="9909019at2759"/>
<dbReference type="RefSeq" id="XP_017998857.1">
    <property type="nucleotide sequence ID" value="XM_018146089.1"/>
</dbReference>
<dbReference type="EC" id="2.3.1.225" evidence="11"/>
<comment type="subcellular location">
    <subcellularLocation>
        <location evidence="1">Endomembrane system</location>
        <topology evidence="1">Multi-pass membrane protein</topology>
    </subcellularLocation>
</comment>
<protein>
    <recommendedName>
        <fullName evidence="11">Palmitoyltransferase</fullName>
        <ecNumber evidence="11">2.3.1.225</ecNumber>
    </recommendedName>
</protein>
<evidence type="ECO:0000256" key="11">
    <source>
        <dbReference type="RuleBase" id="RU079119"/>
    </source>
</evidence>
<keyword evidence="8 11" id="KW-0012">Acyltransferase</keyword>
<evidence type="ECO:0000256" key="4">
    <source>
        <dbReference type="ARBA" id="ARBA00022989"/>
    </source>
</evidence>
<evidence type="ECO:0000256" key="6">
    <source>
        <dbReference type="ARBA" id="ARBA00023139"/>
    </source>
</evidence>
<proteinExistence type="inferred from homology"/>
<dbReference type="Pfam" id="PF01529">
    <property type="entry name" value="DHHC"/>
    <property type="match status" value="1"/>
</dbReference>
<evidence type="ECO:0000256" key="2">
    <source>
        <dbReference type="ARBA" id="ARBA00022679"/>
    </source>
</evidence>
<feature type="transmembrane region" description="Helical" evidence="11">
    <location>
        <begin position="470"/>
        <end position="487"/>
    </location>
</feature>
<feature type="region of interest" description="Disordered" evidence="12">
    <location>
        <begin position="227"/>
        <end position="262"/>
    </location>
</feature>
<dbReference type="PANTHER" id="PTHR22883:SF43">
    <property type="entry name" value="PALMITOYLTRANSFERASE APP"/>
    <property type="match status" value="1"/>
</dbReference>
<dbReference type="EMBL" id="LFJN01000017">
    <property type="protein sequence ID" value="KPI38894.1"/>
    <property type="molecule type" value="Genomic_DNA"/>
</dbReference>
<dbReference type="InterPro" id="IPR039859">
    <property type="entry name" value="PFA4/ZDH16/20/ERF2-like"/>
</dbReference>
<comment type="similarity">
    <text evidence="9">Belongs to the DHHC palmitoyltransferase family. ERF2/ZDHHC9 subfamily.</text>
</comment>
<evidence type="ECO:0000256" key="8">
    <source>
        <dbReference type="ARBA" id="ARBA00023315"/>
    </source>
</evidence>
<dbReference type="PROSITE" id="PS50216">
    <property type="entry name" value="DHHC"/>
    <property type="match status" value="1"/>
</dbReference>
<feature type="compositionally biased region" description="Basic and acidic residues" evidence="12">
    <location>
        <begin position="171"/>
        <end position="181"/>
    </location>
</feature>
<evidence type="ECO:0000256" key="9">
    <source>
        <dbReference type="ARBA" id="ARBA00023463"/>
    </source>
</evidence>
<dbReference type="AlphaFoldDB" id="A0A0N1P0E6"/>
<keyword evidence="4 11" id="KW-1133">Transmembrane helix</keyword>
<keyword evidence="2 11" id="KW-0808">Transferase</keyword>
<feature type="transmembrane region" description="Helical" evidence="11">
    <location>
        <begin position="429"/>
        <end position="450"/>
    </location>
</feature>
<feature type="compositionally biased region" description="Polar residues" evidence="12">
    <location>
        <begin position="77"/>
        <end position="94"/>
    </location>
</feature>
<keyword evidence="6" id="KW-0564">Palmitate</keyword>
<feature type="domain" description="Palmitoyltransferase DHHC" evidence="13">
    <location>
        <begin position="385"/>
        <end position="482"/>
    </location>
</feature>
<evidence type="ECO:0000256" key="3">
    <source>
        <dbReference type="ARBA" id="ARBA00022692"/>
    </source>
</evidence>
<keyword evidence="3 11" id="KW-0812">Transmembrane</keyword>
<evidence type="ECO:0000256" key="12">
    <source>
        <dbReference type="SAM" id="MobiDB-lite"/>
    </source>
</evidence>
<comment type="caution">
    <text evidence="14">The sequence shown here is derived from an EMBL/GenBank/DDBJ whole genome shotgun (WGS) entry which is preliminary data.</text>
</comment>
<dbReference type="GO" id="GO:0005783">
    <property type="term" value="C:endoplasmic reticulum"/>
    <property type="evidence" value="ECO:0007669"/>
    <property type="project" value="TreeGrafter"/>
</dbReference>
<accession>A0A0N1P0E6</accession>
<evidence type="ECO:0000256" key="10">
    <source>
        <dbReference type="ARBA" id="ARBA00048048"/>
    </source>
</evidence>
<feature type="transmembrane region" description="Helical" evidence="11">
    <location>
        <begin position="285"/>
        <end position="309"/>
    </location>
</feature>
<evidence type="ECO:0000256" key="1">
    <source>
        <dbReference type="ARBA" id="ARBA00004127"/>
    </source>
</evidence>
<evidence type="ECO:0000256" key="7">
    <source>
        <dbReference type="ARBA" id="ARBA00023288"/>
    </source>
</evidence>
<dbReference type="VEuPathDB" id="FungiDB:AB675_5847"/>
<name>A0A0N1P0E6_9EURO</name>
<comment type="catalytic activity">
    <reaction evidence="10 11">
        <text>L-cysteinyl-[protein] + hexadecanoyl-CoA = S-hexadecanoyl-L-cysteinyl-[protein] + CoA</text>
        <dbReference type="Rhea" id="RHEA:36683"/>
        <dbReference type="Rhea" id="RHEA-COMP:10131"/>
        <dbReference type="Rhea" id="RHEA-COMP:11032"/>
        <dbReference type="ChEBI" id="CHEBI:29950"/>
        <dbReference type="ChEBI" id="CHEBI:57287"/>
        <dbReference type="ChEBI" id="CHEBI:57379"/>
        <dbReference type="ChEBI" id="CHEBI:74151"/>
        <dbReference type="EC" id="2.3.1.225"/>
    </reaction>
</comment>
<dbReference type="PANTHER" id="PTHR22883">
    <property type="entry name" value="ZINC FINGER DHHC DOMAIN CONTAINING PROTEIN"/>
    <property type="match status" value="1"/>
</dbReference>
<gene>
    <name evidence="14" type="ORF">AB675_5847</name>
</gene>
<feature type="compositionally biased region" description="Acidic residues" evidence="12">
    <location>
        <begin position="127"/>
        <end position="137"/>
    </location>
</feature>
<dbReference type="GO" id="GO:0006612">
    <property type="term" value="P:protein targeting to membrane"/>
    <property type="evidence" value="ECO:0007669"/>
    <property type="project" value="TreeGrafter"/>
</dbReference>
<sequence length="575" mass="64043">MAGRPGTARSEISSAISDDGIAPRAEPENRQDQPALPNPSAAQHGFSHLRGVTQPTNRTIRNPPPPPSSTAGSSRPQSPAVSTVSRTHVPSLTAQGFHRPMSSQKLQAQRFRRPNTGVQPPAAIPDNENEEYADDESVASSRAPMPKGHRPFQSITTDYTHSEGPEPYETTSHDYQSHQEGDVGLVDGSRKVVQRPMHLNLSAGQGTADAPQKSPLSFRSGLSLASKGRMEPGHQHLSSNATSPRHPPERQSKSGSGTGKNHEYFQGNTVFWWGGRMQNARDRPVNIATGIFLVLPAILFFVYSASYLWHHVSPAIPIIFAYIFFVCLSSFIHASLVDPGIFPRNVHPFPPPEKEDPLAIGPPTNDWVMVRLATSETAAMDVPVKYCKTCNIWRPPRCYHCRVCDNCVETLDHHCVWLNNCVGRRNYRYFFSFVATATFLGLFLAFGSLGHCISYSNREDVSFSKAINDNRIPFAMFIYGILAFPRFPKSERHRPFTQGNFLKNWLAVLGRPRPPTYLHFKKSYEEGDQRFGDRRGQRQAPLVPDAQNGGMEMKTVTPQQQRGFEGPHSKKLEAR</sequence>